<dbReference type="VEuPathDB" id="VectorBase:GPPI031964"/>
<dbReference type="Proteomes" id="UP000092460">
    <property type="component" value="Unassembled WGS sequence"/>
</dbReference>
<dbReference type="EnsemblMetazoa" id="GPPI031964-RA">
    <property type="protein sequence ID" value="GPPI031964-PA"/>
    <property type="gene ID" value="GPPI031964"/>
</dbReference>
<keyword evidence="2" id="KW-1185">Reference proteome</keyword>
<sequence length="149" mass="16962">NDVIVNGDGAGNDDNVSDDGGVELVFWQLISVDSKAGFMANICLSLEINTKRIYEPKSFKPLLNTFRSKLQKVALVVWDRPLMLVQCKFDSFDDYYEPALASLTAWYHFYAKDPKKYAFLLKKTVSHDVLNFNHITISKLGLMLNEAYD</sequence>
<reference evidence="1" key="2">
    <citation type="submission" date="2020-05" db="UniProtKB">
        <authorList>
            <consortium name="EnsemblMetazoa"/>
        </authorList>
    </citation>
    <scope>IDENTIFICATION</scope>
    <source>
        <strain evidence="1">IAEA</strain>
    </source>
</reference>
<dbReference type="AlphaFoldDB" id="A0A1B0BJA9"/>
<proteinExistence type="predicted"/>
<evidence type="ECO:0000313" key="1">
    <source>
        <dbReference type="EnsemblMetazoa" id="GPPI031964-PA"/>
    </source>
</evidence>
<accession>A0A1B0BJA9</accession>
<name>A0A1B0BJA9_9MUSC</name>
<dbReference type="EMBL" id="JXJN01015353">
    <property type="status" value="NOT_ANNOTATED_CDS"/>
    <property type="molecule type" value="Genomic_DNA"/>
</dbReference>
<reference evidence="2" key="1">
    <citation type="submission" date="2015-01" db="EMBL/GenBank/DDBJ databases">
        <authorList>
            <person name="Aksoy S."/>
            <person name="Warren W."/>
            <person name="Wilson R.K."/>
        </authorList>
    </citation>
    <scope>NUCLEOTIDE SEQUENCE [LARGE SCALE GENOMIC DNA]</scope>
    <source>
        <strain evidence="2">IAEA</strain>
    </source>
</reference>
<protein>
    <submittedName>
        <fullName evidence="1">Uncharacterized protein</fullName>
    </submittedName>
</protein>
<organism evidence="1 2">
    <name type="scientific">Glossina palpalis gambiensis</name>
    <dbReference type="NCBI Taxonomy" id="67801"/>
    <lineage>
        <taxon>Eukaryota</taxon>
        <taxon>Metazoa</taxon>
        <taxon>Ecdysozoa</taxon>
        <taxon>Arthropoda</taxon>
        <taxon>Hexapoda</taxon>
        <taxon>Insecta</taxon>
        <taxon>Pterygota</taxon>
        <taxon>Neoptera</taxon>
        <taxon>Endopterygota</taxon>
        <taxon>Diptera</taxon>
        <taxon>Brachycera</taxon>
        <taxon>Muscomorpha</taxon>
        <taxon>Hippoboscoidea</taxon>
        <taxon>Glossinidae</taxon>
        <taxon>Glossina</taxon>
    </lineage>
</organism>
<evidence type="ECO:0000313" key="2">
    <source>
        <dbReference type="Proteomes" id="UP000092460"/>
    </source>
</evidence>